<proteinExistence type="predicted"/>
<accession>A0A3B0RLP7</accession>
<dbReference type="EMBL" id="UOEE01000147">
    <property type="protein sequence ID" value="VAV92602.1"/>
    <property type="molecule type" value="Genomic_DNA"/>
</dbReference>
<evidence type="ECO:0000313" key="2">
    <source>
        <dbReference type="EMBL" id="VAV92602.1"/>
    </source>
</evidence>
<gene>
    <name evidence="2" type="ORF">MNBD_ALPHA06-1820</name>
</gene>
<keyword evidence="1" id="KW-0812">Transmembrane</keyword>
<keyword evidence="1" id="KW-0472">Membrane</keyword>
<dbReference type="Pfam" id="PF05545">
    <property type="entry name" value="FixQ"/>
    <property type="match status" value="1"/>
</dbReference>
<reference evidence="2" key="1">
    <citation type="submission" date="2018-06" db="EMBL/GenBank/DDBJ databases">
        <authorList>
            <person name="Zhirakovskaya E."/>
        </authorList>
    </citation>
    <scope>NUCLEOTIDE SEQUENCE</scope>
</reference>
<dbReference type="AlphaFoldDB" id="A0A3B0RLP7"/>
<feature type="transmembrane region" description="Helical" evidence="1">
    <location>
        <begin position="12"/>
        <end position="31"/>
    </location>
</feature>
<dbReference type="InterPro" id="IPR008621">
    <property type="entry name" value="Cbb3-typ_cyt_oxidase_comp"/>
</dbReference>
<organism evidence="2">
    <name type="scientific">hydrothermal vent metagenome</name>
    <dbReference type="NCBI Taxonomy" id="652676"/>
    <lineage>
        <taxon>unclassified sequences</taxon>
        <taxon>metagenomes</taxon>
        <taxon>ecological metagenomes</taxon>
    </lineage>
</organism>
<keyword evidence="1" id="KW-1133">Transmembrane helix</keyword>
<sequence length="51" mass="5961">MDYEAMARFAQTWGMLYFMAIFAVALIYVFWPSNGKRFEDAANAPFNEELD</sequence>
<name>A0A3B0RLP7_9ZZZZ</name>
<protein>
    <submittedName>
        <fullName evidence="2">Uncharacterized protein</fullName>
    </submittedName>
</protein>
<evidence type="ECO:0000256" key="1">
    <source>
        <dbReference type="SAM" id="Phobius"/>
    </source>
</evidence>
<dbReference type="CDD" id="cd01324">
    <property type="entry name" value="cbb3_Oxidase_CcoQ"/>
    <property type="match status" value="1"/>
</dbReference>